<organism evidence="3 4">
    <name type="scientific">Streptomyces zingiberis</name>
    <dbReference type="NCBI Taxonomy" id="2053010"/>
    <lineage>
        <taxon>Bacteria</taxon>
        <taxon>Bacillati</taxon>
        <taxon>Actinomycetota</taxon>
        <taxon>Actinomycetes</taxon>
        <taxon>Kitasatosporales</taxon>
        <taxon>Streptomycetaceae</taxon>
        <taxon>Streptomyces</taxon>
    </lineage>
</organism>
<keyword evidence="2" id="KW-0812">Transmembrane</keyword>
<gene>
    <name evidence="3" type="ORF">HCK00_22600</name>
</gene>
<feature type="transmembrane region" description="Helical" evidence="2">
    <location>
        <begin position="38"/>
        <end position="60"/>
    </location>
</feature>
<sequence>MSFGHQGFPGPGGSFDSSSPDWGAMADRTAARNRRRRLLMIGGGVAATAIVASVVTFGLVNGGNAEGGERALPSPDALPSEPQQPEPSFSEVKPPPPPDPREFIANAEKDTAPLSATTLFPDERMTMSSRSYAKGATDSVTNCATVASARLAPALTENGCDQVIRATYARDGVAVTVGIAIFGTEAQAAKAKEDAAGNIQSLAGEGVPVFCRATACRLTANSVGRYAYFTVSGYTSGEAVTTADTQARQAGKDVADYTFNSIVNRGEAQASQAATAQAG</sequence>
<keyword evidence="2" id="KW-1133">Transmembrane helix</keyword>
<reference evidence="3 4" key="1">
    <citation type="submission" date="2020-03" db="EMBL/GenBank/DDBJ databases">
        <title>WGS of actinomycetes isolated from Thailand.</title>
        <authorList>
            <person name="Thawai C."/>
        </authorList>
    </citation>
    <scope>NUCLEOTIDE SEQUENCE [LARGE SCALE GENOMIC DNA]</scope>
    <source>
        <strain evidence="3 4">PLAI 1-29</strain>
    </source>
</reference>
<dbReference type="EMBL" id="JAATEN010000022">
    <property type="protein sequence ID" value="NJQ03245.1"/>
    <property type="molecule type" value="Genomic_DNA"/>
</dbReference>
<name>A0ABX1C3K2_9ACTN</name>
<comment type="caution">
    <text evidence="3">The sequence shown here is derived from an EMBL/GenBank/DDBJ whole genome shotgun (WGS) entry which is preliminary data.</text>
</comment>
<evidence type="ECO:0000313" key="4">
    <source>
        <dbReference type="Proteomes" id="UP000695264"/>
    </source>
</evidence>
<feature type="compositionally biased region" description="Low complexity" evidence="1">
    <location>
        <begin position="79"/>
        <end position="92"/>
    </location>
</feature>
<dbReference type="Proteomes" id="UP000695264">
    <property type="component" value="Unassembled WGS sequence"/>
</dbReference>
<evidence type="ECO:0000256" key="2">
    <source>
        <dbReference type="SAM" id="Phobius"/>
    </source>
</evidence>
<keyword evidence="4" id="KW-1185">Reference proteome</keyword>
<protein>
    <submittedName>
        <fullName evidence="3">Uncharacterized protein</fullName>
    </submittedName>
</protein>
<evidence type="ECO:0000256" key="1">
    <source>
        <dbReference type="SAM" id="MobiDB-lite"/>
    </source>
</evidence>
<evidence type="ECO:0000313" key="3">
    <source>
        <dbReference type="EMBL" id="NJQ03245.1"/>
    </source>
</evidence>
<proteinExistence type="predicted"/>
<keyword evidence="2" id="KW-0472">Membrane</keyword>
<dbReference type="RefSeq" id="WP_168103864.1">
    <property type="nucleotide sequence ID" value="NZ_JAATEN010000022.1"/>
</dbReference>
<feature type="region of interest" description="Disordered" evidence="1">
    <location>
        <begin position="1"/>
        <end position="21"/>
    </location>
</feature>
<accession>A0ABX1C3K2</accession>
<feature type="region of interest" description="Disordered" evidence="1">
    <location>
        <begin position="67"/>
        <end position="102"/>
    </location>
</feature>